<dbReference type="Proteomes" id="UP000019132">
    <property type="component" value="Unassembled WGS sequence"/>
</dbReference>
<dbReference type="InterPro" id="IPR029479">
    <property type="entry name" value="Nitroreductase"/>
</dbReference>
<dbReference type="PANTHER" id="PTHR43543:SF1">
    <property type="entry name" value="MALONIC SEMIALDEHYDE REDUCTASE RUTE-RELATED"/>
    <property type="match status" value="1"/>
</dbReference>
<evidence type="ECO:0000313" key="2">
    <source>
        <dbReference type="EnsemblProtists" id="PYU1_T008004"/>
    </source>
</evidence>
<dbReference type="eggNOG" id="ENOG502RZ0D">
    <property type="taxonomic scope" value="Eukaryota"/>
</dbReference>
<keyword evidence="3" id="KW-1185">Reference proteome</keyword>
<proteinExistence type="predicted"/>
<accession>K3WSR0</accession>
<dbReference type="EnsemblProtists" id="PYU1_T008004">
    <property type="protein sequence ID" value="PYU1_T008004"/>
    <property type="gene ID" value="PYU1_G007988"/>
</dbReference>
<dbReference type="Gene3D" id="3.40.109.10">
    <property type="entry name" value="NADH Oxidase"/>
    <property type="match status" value="1"/>
</dbReference>
<dbReference type="STRING" id="431595.K3WSR0"/>
<dbReference type="InterPro" id="IPR050461">
    <property type="entry name" value="Nitroreductase_HadB/RutE"/>
</dbReference>
<dbReference type="OMA" id="CMMEGID"/>
<sequence length="297" mass="32010">MTRGIGAVNAAAFVRTCRPLQRSGVAALASFADGGHRFSQSTAAADAENDDADVTAAQKLLRSAISDRATVRFFSDKPVPDATLAEVLRLTQRAPSGFNMQPYACVVVRDQAEREKFADAMLATNGRKVKEAPVVVVFAADLEPSRRVPHIQKMMYDNGANAAEINNLPHFVRLFSSEGQLAGGIRSLISTAVSPLQAIPANVPTIAWSYKQTVFAATTFLYAAQASGLATCPMEGFDEARVKNALDIPDRYSVPVVICCGYPKPGTECTNVTPRLAPTEIFFDGKFGRSTEKLFEE</sequence>
<evidence type="ECO:0000259" key="1">
    <source>
        <dbReference type="Pfam" id="PF00881"/>
    </source>
</evidence>
<dbReference type="Pfam" id="PF00881">
    <property type="entry name" value="Nitroreductase"/>
    <property type="match status" value="1"/>
</dbReference>
<feature type="domain" description="Nitroreductase" evidence="1">
    <location>
        <begin position="65"/>
        <end position="262"/>
    </location>
</feature>
<dbReference type="AlphaFoldDB" id="K3WSR0"/>
<dbReference type="InParanoid" id="K3WSR0"/>
<dbReference type="EMBL" id="GL376617">
    <property type="status" value="NOT_ANNOTATED_CDS"/>
    <property type="molecule type" value="Genomic_DNA"/>
</dbReference>
<dbReference type="InterPro" id="IPR000415">
    <property type="entry name" value="Nitroreductase-like"/>
</dbReference>
<organism evidence="2 3">
    <name type="scientific">Globisporangium ultimum (strain ATCC 200006 / CBS 805.95 / DAOM BR144)</name>
    <name type="common">Pythium ultimum</name>
    <dbReference type="NCBI Taxonomy" id="431595"/>
    <lineage>
        <taxon>Eukaryota</taxon>
        <taxon>Sar</taxon>
        <taxon>Stramenopiles</taxon>
        <taxon>Oomycota</taxon>
        <taxon>Peronosporomycetes</taxon>
        <taxon>Pythiales</taxon>
        <taxon>Pythiaceae</taxon>
        <taxon>Globisporangium</taxon>
    </lineage>
</organism>
<evidence type="ECO:0000313" key="3">
    <source>
        <dbReference type="Proteomes" id="UP000019132"/>
    </source>
</evidence>
<dbReference type="HOGENOM" id="CLU_070764_4_2_1"/>
<dbReference type="VEuPathDB" id="FungiDB:PYU1_G007988"/>
<reference evidence="2" key="3">
    <citation type="submission" date="2015-02" db="UniProtKB">
        <authorList>
            <consortium name="EnsemblProtists"/>
        </authorList>
    </citation>
    <scope>IDENTIFICATION</scope>
    <source>
        <strain evidence="2">DAOM BR144</strain>
    </source>
</reference>
<dbReference type="GO" id="GO:0016491">
    <property type="term" value="F:oxidoreductase activity"/>
    <property type="evidence" value="ECO:0007669"/>
    <property type="project" value="InterPro"/>
</dbReference>
<dbReference type="PANTHER" id="PTHR43543">
    <property type="entry name" value="MALONIC SEMIALDEHYDE REDUCTASE RUTE-RELATED"/>
    <property type="match status" value="1"/>
</dbReference>
<name>K3WSR0_GLOUD</name>
<reference evidence="3" key="1">
    <citation type="journal article" date="2010" name="Genome Biol.">
        <title>Genome sequence of the necrotrophic plant pathogen Pythium ultimum reveals original pathogenicity mechanisms and effector repertoire.</title>
        <authorList>
            <person name="Levesque C.A."/>
            <person name="Brouwer H."/>
            <person name="Cano L."/>
            <person name="Hamilton J.P."/>
            <person name="Holt C."/>
            <person name="Huitema E."/>
            <person name="Raffaele S."/>
            <person name="Robideau G.P."/>
            <person name="Thines M."/>
            <person name="Win J."/>
            <person name="Zerillo M.M."/>
            <person name="Beakes G.W."/>
            <person name="Boore J.L."/>
            <person name="Busam D."/>
            <person name="Dumas B."/>
            <person name="Ferriera S."/>
            <person name="Fuerstenberg S.I."/>
            <person name="Gachon C.M."/>
            <person name="Gaulin E."/>
            <person name="Govers F."/>
            <person name="Grenville-Briggs L."/>
            <person name="Horner N."/>
            <person name="Hostetler J."/>
            <person name="Jiang R.H."/>
            <person name="Johnson J."/>
            <person name="Krajaejun T."/>
            <person name="Lin H."/>
            <person name="Meijer H.J."/>
            <person name="Moore B."/>
            <person name="Morris P."/>
            <person name="Phuntmart V."/>
            <person name="Puiu D."/>
            <person name="Shetty J."/>
            <person name="Stajich J.E."/>
            <person name="Tripathy S."/>
            <person name="Wawra S."/>
            <person name="van West P."/>
            <person name="Whitty B.R."/>
            <person name="Coutinho P.M."/>
            <person name="Henrissat B."/>
            <person name="Martin F."/>
            <person name="Thomas P.D."/>
            <person name="Tyler B.M."/>
            <person name="De Vries R.P."/>
            <person name="Kamoun S."/>
            <person name="Yandell M."/>
            <person name="Tisserat N."/>
            <person name="Buell C.R."/>
        </authorList>
    </citation>
    <scope>NUCLEOTIDE SEQUENCE</scope>
    <source>
        <strain evidence="3">DAOM:BR144</strain>
    </source>
</reference>
<reference evidence="3" key="2">
    <citation type="submission" date="2010-04" db="EMBL/GenBank/DDBJ databases">
        <authorList>
            <person name="Buell R."/>
            <person name="Hamilton J."/>
            <person name="Hostetler J."/>
        </authorList>
    </citation>
    <scope>NUCLEOTIDE SEQUENCE [LARGE SCALE GENOMIC DNA]</scope>
    <source>
        <strain evidence="3">DAOM:BR144</strain>
    </source>
</reference>
<protein>
    <recommendedName>
        <fullName evidence="1">Nitroreductase domain-containing protein</fullName>
    </recommendedName>
</protein>
<dbReference type="SUPFAM" id="SSF55469">
    <property type="entry name" value="FMN-dependent nitroreductase-like"/>
    <property type="match status" value="1"/>
</dbReference>